<accession>A0A2T5BVS4</accession>
<proteinExistence type="predicted"/>
<organism evidence="1 2">
    <name type="scientific">Rhodovulum imhoffii</name>
    <dbReference type="NCBI Taxonomy" id="365340"/>
    <lineage>
        <taxon>Bacteria</taxon>
        <taxon>Pseudomonadati</taxon>
        <taxon>Pseudomonadota</taxon>
        <taxon>Alphaproteobacteria</taxon>
        <taxon>Rhodobacterales</taxon>
        <taxon>Paracoccaceae</taxon>
        <taxon>Rhodovulum</taxon>
    </lineage>
</organism>
<protein>
    <recommendedName>
        <fullName evidence="3">Lipoprotein</fullName>
    </recommendedName>
</protein>
<sequence>MRHERLIVLGLVCGLAACGATTQPEKSMQREDAETLGTKVLEGETLYVVGARAPLSGASGKDGMPTRAEVDAGMKAIQTSDASTALPRQAARYCTTYRVLDPGVPIIREERREGEGWTVFSRVTIACASPSGARS</sequence>
<comment type="caution">
    <text evidence="1">The sequence shown here is derived from an EMBL/GenBank/DDBJ whole genome shotgun (WGS) entry which is preliminary data.</text>
</comment>
<evidence type="ECO:0000313" key="2">
    <source>
        <dbReference type="Proteomes" id="UP000243859"/>
    </source>
</evidence>
<evidence type="ECO:0008006" key="3">
    <source>
        <dbReference type="Google" id="ProtNLM"/>
    </source>
</evidence>
<dbReference type="EMBL" id="QAAA01000002">
    <property type="protein sequence ID" value="PTN03686.1"/>
    <property type="molecule type" value="Genomic_DNA"/>
</dbReference>
<dbReference type="AlphaFoldDB" id="A0A2T5BVS4"/>
<reference evidence="1 2" key="1">
    <citation type="submission" date="2018-04" db="EMBL/GenBank/DDBJ databases">
        <title>Genomic Encyclopedia of Archaeal and Bacterial Type Strains, Phase II (KMG-II): from individual species to whole genera.</title>
        <authorList>
            <person name="Goeker M."/>
        </authorList>
    </citation>
    <scope>NUCLEOTIDE SEQUENCE [LARGE SCALE GENOMIC DNA]</scope>
    <source>
        <strain evidence="1 2">DSM 18064</strain>
    </source>
</reference>
<dbReference type="PROSITE" id="PS51257">
    <property type="entry name" value="PROKAR_LIPOPROTEIN"/>
    <property type="match status" value="1"/>
</dbReference>
<name>A0A2T5BVS4_9RHOB</name>
<gene>
    <name evidence="1" type="ORF">C8N32_102213</name>
</gene>
<dbReference type="Proteomes" id="UP000243859">
    <property type="component" value="Unassembled WGS sequence"/>
</dbReference>
<keyword evidence="2" id="KW-1185">Reference proteome</keyword>
<evidence type="ECO:0000313" key="1">
    <source>
        <dbReference type="EMBL" id="PTN03686.1"/>
    </source>
</evidence>